<proteinExistence type="predicted"/>
<sequence length="128" mass="14978">MANILTAFNDHFLEFVNDVINVFPDDPDILTAKNAFIFARKSNPKLIVKIWKKYIVEKYKEEIEEGNIEFFINKDYSDDISVSKYSDKISESIDRLRNPIKNMDFVDQGKAMKYIQNLSKLSELCDNL</sequence>
<name>A0A6C0AQU0_9ZZZZ</name>
<evidence type="ECO:0000313" key="1">
    <source>
        <dbReference type="EMBL" id="QHS82249.1"/>
    </source>
</evidence>
<protein>
    <submittedName>
        <fullName evidence="1">Uncharacterized protein</fullName>
    </submittedName>
</protein>
<reference evidence="1" key="1">
    <citation type="journal article" date="2020" name="Nature">
        <title>Giant virus diversity and host interactions through global metagenomics.</title>
        <authorList>
            <person name="Schulz F."/>
            <person name="Roux S."/>
            <person name="Paez-Espino D."/>
            <person name="Jungbluth S."/>
            <person name="Walsh D.A."/>
            <person name="Denef V.J."/>
            <person name="McMahon K.D."/>
            <person name="Konstantinidis K.T."/>
            <person name="Eloe-Fadrosh E.A."/>
            <person name="Kyrpides N.C."/>
            <person name="Woyke T."/>
        </authorList>
    </citation>
    <scope>NUCLEOTIDE SEQUENCE</scope>
    <source>
        <strain evidence="1">GVMAG-S-1101165-79</strain>
    </source>
</reference>
<dbReference type="EMBL" id="MN740764">
    <property type="protein sequence ID" value="QHS82249.1"/>
    <property type="molecule type" value="Genomic_DNA"/>
</dbReference>
<organism evidence="1">
    <name type="scientific">viral metagenome</name>
    <dbReference type="NCBI Taxonomy" id="1070528"/>
    <lineage>
        <taxon>unclassified sequences</taxon>
        <taxon>metagenomes</taxon>
        <taxon>organismal metagenomes</taxon>
    </lineage>
</organism>
<accession>A0A6C0AQU0</accession>
<dbReference type="AlphaFoldDB" id="A0A6C0AQU0"/>